<dbReference type="EMBL" id="JANCYU010000028">
    <property type="protein sequence ID" value="KAK4525088.1"/>
    <property type="molecule type" value="Genomic_DNA"/>
</dbReference>
<name>A0AAV9ICS0_9RHOD</name>
<evidence type="ECO:0008006" key="3">
    <source>
        <dbReference type="Google" id="ProtNLM"/>
    </source>
</evidence>
<organism evidence="1 2">
    <name type="scientific">Galdieria yellowstonensis</name>
    <dbReference type="NCBI Taxonomy" id="3028027"/>
    <lineage>
        <taxon>Eukaryota</taxon>
        <taxon>Rhodophyta</taxon>
        <taxon>Bangiophyceae</taxon>
        <taxon>Galdieriales</taxon>
        <taxon>Galdieriaceae</taxon>
        <taxon>Galdieria</taxon>
    </lineage>
</organism>
<protein>
    <recommendedName>
        <fullName evidence="3">Apoptosis regulatory protein Siva-like</fullName>
    </recommendedName>
</protein>
<evidence type="ECO:0000313" key="1">
    <source>
        <dbReference type="EMBL" id="KAK4525088.1"/>
    </source>
</evidence>
<reference evidence="1 2" key="1">
    <citation type="submission" date="2022-07" db="EMBL/GenBank/DDBJ databases">
        <title>Genome-wide signatures of adaptation to extreme environments.</title>
        <authorList>
            <person name="Cho C.H."/>
            <person name="Yoon H.S."/>
        </authorList>
    </citation>
    <scope>NUCLEOTIDE SEQUENCE [LARGE SCALE GENOMIC DNA]</scope>
    <source>
        <strain evidence="1 2">108.79 E11</strain>
    </source>
</reference>
<gene>
    <name evidence="1" type="ORF">GAYE_SCF08G2993</name>
</gene>
<evidence type="ECO:0000313" key="2">
    <source>
        <dbReference type="Proteomes" id="UP001300502"/>
    </source>
</evidence>
<proteinExistence type="predicted"/>
<sequence>MSCKRPREETLQIVEEHKVAKYTLSNNNSCIFPSNSSSSTSAVKSTLEHYFPLCDKAQFKILQEDESIATDSSCVYSLCNICQSIQGQSNTICERCCKNICNFCSRRCEECLGVFCIFCSVVNYRYRWERMECLECTKL</sequence>
<keyword evidence="2" id="KW-1185">Reference proteome</keyword>
<dbReference type="AlphaFoldDB" id="A0AAV9ICS0"/>
<comment type="caution">
    <text evidence="1">The sequence shown here is derived from an EMBL/GenBank/DDBJ whole genome shotgun (WGS) entry which is preliminary data.</text>
</comment>
<accession>A0AAV9ICS0</accession>
<dbReference type="Proteomes" id="UP001300502">
    <property type="component" value="Unassembled WGS sequence"/>
</dbReference>